<evidence type="ECO:0000256" key="3">
    <source>
        <dbReference type="ARBA" id="ARBA00022729"/>
    </source>
</evidence>
<evidence type="ECO:0000256" key="4">
    <source>
        <dbReference type="SAM" id="MobiDB-lite"/>
    </source>
</evidence>
<keyword evidence="3 5" id="KW-0732">Signal</keyword>
<dbReference type="Pfam" id="PF01297">
    <property type="entry name" value="ZnuA"/>
    <property type="match status" value="1"/>
</dbReference>
<evidence type="ECO:0000313" key="6">
    <source>
        <dbReference type="EMBL" id="PUE64874.1"/>
    </source>
</evidence>
<feature type="compositionally biased region" description="Basic and acidic residues" evidence="4">
    <location>
        <begin position="122"/>
        <end position="146"/>
    </location>
</feature>
<comment type="similarity">
    <text evidence="1">Belongs to the bacterial solute-binding protein 9 family.</text>
</comment>
<sequence>MKKVLVLFLVFASFLYANKPQLTVNILPQKYFVEKIVKDKFDINVMVKPGSSPHNFEPKPSQMKSLASSKVYFLVGDPSEQAWIEKFKQNAKDTLFVDTTVGIERIPMVAHKHHDEEDEDEHEGHAHHEHHEHEHEEHADHDESGLDPHTWLDPISVKVQAKNIYEAMLKIDEKNSDFYKANYEEFVKELDSLDTEIKNILAPYKDKAFMVFHPSWGYFAKRYDLEQISIEMEGKEPKPNELVKLVEEAKKHDIKIVFVAPQFSQKSAKTISQSIGANVVSIDPLSGNWKNDLLKTAKEIANSYK</sequence>
<evidence type="ECO:0000313" key="7">
    <source>
        <dbReference type="Proteomes" id="UP000251311"/>
    </source>
</evidence>
<dbReference type="PANTHER" id="PTHR42953:SF3">
    <property type="entry name" value="HIGH-AFFINITY ZINC UPTAKE SYSTEM PROTEIN ZNUA"/>
    <property type="match status" value="1"/>
</dbReference>
<feature type="signal peptide" evidence="5">
    <location>
        <begin position="1"/>
        <end position="17"/>
    </location>
</feature>
<protein>
    <submittedName>
        <fullName evidence="6">Cation ABC transporter substrate-binding protein</fullName>
    </submittedName>
</protein>
<dbReference type="RefSeq" id="WP_108528546.1">
    <property type="nucleotide sequence ID" value="NZ_MUXF01000019.1"/>
</dbReference>
<gene>
    <name evidence="6" type="ORF">B0175_10750</name>
</gene>
<dbReference type="Gene3D" id="3.40.50.1980">
    <property type="entry name" value="Nitrogenase molybdenum iron protein domain"/>
    <property type="match status" value="2"/>
</dbReference>
<comment type="caution">
    <text evidence="6">The sequence shown here is derived from an EMBL/GenBank/DDBJ whole genome shotgun (WGS) entry which is preliminary data.</text>
</comment>
<feature type="chain" id="PRO_5047191141" evidence="5">
    <location>
        <begin position="18"/>
        <end position="305"/>
    </location>
</feature>
<evidence type="ECO:0000256" key="5">
    <source>
        <dbReference type="SAM" id="SignalP"/>
    </source>
</evidence>
<dbReference type="Proteomes" id="UP000251311">
    <property type="component" value="Unassembled WGS sequence"/>
</dbReference>
<evidence type="ECO:0000256" key="2">
    <source>
        <dbReference type="ARBA" id="ARBA00022448"/>
    </source>
</evidence>
<dbReference type="SUPFAM" id="SSF53807">
    <property type="entry name" value="Helical backbone' metal receptor"/>
    <property type="match status" value="1"/>
</dbReference>
<dbReference type="InterPro" id="IPR050492">
    <property type="entry name" value="Bact_metal-bind_prot9"/>
</dbReference>
<reference evidence="6 7" key="1">
    <citation type="submission" date="2017-02" db="EMBL/GenBank/DDBJ databases">
        <title>Arcobacter lacus sp. nov., a new species isolated from reclaimed water.</title>
        <authorList>
            <person name="Figueras M.J."/>
            <person name="Perez-Cataluna A."/>
            <person name="Salas-Masso N."/>
        </authorList>
    </citation>
    <scope>NUCLEOTIDE SEQUENCE [LARGE SCALE GENOMIC DNA]</scope>
    <source>
        <strain evidence="6 7">RW43-9</strain>
    </source>
</reference>
<dbReference type="InterPro" id="IPR006127">
    <property type="entry name" value="ZnuA-like"/>
</dbReference>
<accession>A0ABX5JFA0</accession>
<evidence type="ECO:0000256" key="1">
    <source>
        <dbReference type="ARBA" id="ARBA00011028"/>
    </source>
</evidence>
<name>A0ABX5JFA0_9BACT</name>
<proteinExistence type="inferred from homology"/>
<feature type="region of interest" description="Disordered" evidence="4">
    <location>
        <begin position="112"/>
        <end position="147"/>
    </location>
</feature>
<keyword evidence="2" id="KW-0813">Transport</keyword>
<keyword evidence="7" id="KW-1185">Reference proteome</keyword>
<organism evidence="6 7">
    <name type="scientific">Arcobacter lacus</name>
    <dbReference type="NCBI Taxonomy" id="1912876"/>
    <lineage>
        <taxon>Bacteria</taxon>
        <taxon>Pseudomonadati</taxon>
        <taxon>Campylobacterota</taxon>
        <taxon>Epsilonproteobacteria</taxon>
        <taxon>Campylobacterales</taxon>
        <taxon>Arcobacteraceae</taxon>
        <taxon>Arcobacter</taxon>
    </lineage>
</organism>
<dbReference type="EMBL" id="MUXF01000019">
    <property type="protein sequence ID" value="PUE64874.1"/>
    <property type="molecule type" value="Genomic_DNA"/>
</dbReference>
<dbReference type="PANTHER" id="PTHR42953">
    <property type="entry name" value="HIGH-AFFINITY ZINC UPTAKE SYSTEM PROTEIN ZNUA-RELATED"/>
    <property type="match status" value="1"/>
</dbReference>